<evidence type="ECO:0000313" key="9">
    <source>
        <dbReference type="Proteomes" id="UP000314011"/>
    </source>
</evidence>
<feature type="domain" description="NodB homology" evidence="7">
    <location>
        <begin position="123"/>
        <end position="317"/>
    </location>
</feature>
<evidence type="ECO:0000256" key="2">
    <source>
        <dbReference type="ARBA" id="ARBA00004613"/>
    </source>
</evidence>
<evidence type="ECO:0000256" key="5">
    <source>
        <dbReference type="ARBA" id="ARBA00022729"/>
    </source>
</evidence>
<dbReference type="InterPro" id="IPR011330">
    <property type="entry name" value="Glyco_hydro/deAcase_b/a-brl"/>
</dbReference>
<organism evidence="8 9">
    <name type="scientific">Pelagovum pacificum</name>
    <dbReference type="NCBI Taxonomy" id="2588711"/>
    <lineage>
        <taxon>Bacteria</taxon>
        <taxon>Pseudomonadati</taxon>
        <taxon>Pseudomonadota</taxon>
        <taxon>Alphaproteobacteria</taxon>
        <taxon>Rhodobacterales</taxon>
        <taxon>Paracoccaceae</taxon>
        <taxon>Pelagovum</taxon>
    </lineage>
</organism>
<proteinExistence type="inferred from homology"/>
<dbReference type="GO" id="GO:0016810">
    <property type="term" value="F:hydrolase activity, acting on carbon-nitrogen (but not peptide) bonds"/>
    <property type="evidence" value="ECO:0007669"/>
    <property type="project" value="InterPro"/>
</dbReference>
<evidence type="ECO:0000256" key="4">
    <source>
        <dbReference type="ARBA" id="ARBA00020071"/>
    </source>
</evidence>
<dbReference type="OrthoDB" id="9782872at2"/>
<dbReference type="InterPro" id="IPR002509">
    <property type="entry name" value="NODB_dom"/>
</dbReference>
<dbReference type="Proteomes" id="UP000314011">
    <property type="component" value="Unassembled WGS sequence"/>
</dbReference>
<reference evidence="8 9" key="1">
    <citation type="submission" date="2019-06" db="EMBL/GenBank/DDBJ databases">
        <title>Genome of new Rhodobacteraceae sp. SM1903.</title>
        <authorList>
            <person name="Ren X."/>
        </authorList>
    </citation>
    <scope>NUCLEOTIDE SEQUENCE [LARGE SCALE GENOMIC DNA]</scope>
    <source>
        <strain evidence="8 9">SM1903</strain>
    </source>
</reference>
<protein>
    <recommendedName>
        <fullName evidence="4">Chitooligosaccharide deacetylase</fullName>
    </recommendedName>
    <alternativeName>
        <fullName evidence="6">Nodulation protein B</fullName>
    </alternativeName>
</protein>
<dbReference type="GO" id="GO:0005576">
    <property type="term" value="C:extracellular region"/>
    <property type="evidence" value="ECO:0007669"/>
    <property type="project" value="UniProtKB-SubCell"/>
</dbReference>
<sequence length="405" mass="44445">MTDDRRTPNRAKQRNRAALGALAAVVATAAVAPFLVPALPAMGAAGLGALAGAAMATPFMIRRRGTPVLTYHSVSPDAAWLPWADQTSIRPETLEAQARLYRRMGYTALQTEEFIRDRRMGRLPKRPLVIHFDDGYLNNRIHAWPILKRHGLTATLFVSTDFIEPGDARRDGPADDGFLTWAELREMDASPEWRIEAHGTDHGHVVTGPTIVDRLTAANAGKLSTVQWAEMPGPKHDWYRRTDLPVPLGTPVQESAPALSTAAMGESEGQYRSRVADVLSHSQNTLTREIGRMPRIFCWPENKTSPAARRLARQAGFIATTGGTGRNTADEPDDILSRLHVGEDYAGFRSVALDTFALRAHLGAMEGNLWWGVPLLGFAVLKRASRIVARRSRRSAGTRGLEAVQ</sequence>
<dbReference type="SUPFAM" id="SSF88713">
    <property type="entry name" value="Glycoside hydrolase/deacetylase"/>
    <property type="match status" value="1"/>
</dbReference>
<dbReference type="RefSeq" id="WP_140193999.1">
    <property type="nucleotide sequence ID" value="NZ_CP065915.1"/>
</dbReference>
<evidence type="ECO:0000256" key="1">
    <source>
        <dbReference type="ARBA" id="ARBA00003236"/>
    </source>
</evidence>
<evidence type="ECO:0000256" key="6">
    <source>
        <dbReference type="ARBA" id="ARBA00032976"/>
    </source>
</evidence>
<comment type="caution">
    <text evidence="8">The sequence shown here is derived from an EMBL/GenBank/DDBJ whole genome shotgun (WGS) entry which is preliminary data.</text>
</comment>
<dbReference type="EMBL" id="VFFF01000001">
    <property type="protein sequence ID" value="TNY33311.1"/>
    <property type="molecule type" value="Genomic_DNA"/>
</dbReference>
<dbReference type="Gene3D" id="3.20.20.370">
    <property type="entry name" value="Glycoside hydrolase/deacetylase"/>
    <property type="match status" value="1"/>
</dbReference>
<gene>
    <name evidence="8" type="ORF">FHY64_08580</name>
</gene>
<evidence type="ECO:0000313" key="8">
    <source>
        <dbReference type="EMBL" id="TNY33311.1"/>
    </source>
</evidence>
<evidence type="ECO:0000256" key="3">
    <source>
        <dbReference type="ARBA" id="ARBA00010973"/>
    </source>
</evidence>
<accession>A0A5C5GHE4</accession>
<dbReference type="Pfam" id="PF01522">
    <property type="entry name" value="Polysacc_deac_1"/>
    <property type="match status" value="1"/>
</dbReference>
<evidence type="ECO:0000259" key="7">
    <source>
        <dbReference type="Pfam" id="PF01522"/>
    </source>
</evidence>
<dbReference type="AlphaFoldDB" id="A0A5C5GHE4"/>
<keyword evidence="9" id="KW-1185">Reference proteome</keyword>
<dbReference type="InterPro" id="IPR051398">
    <property type="entry name" value="Polysacch_Deacetylase"/>
</dbReference>
<keyword evidence="5" id="KW-0732">Signal</keyword>
<dbReference type="CDD" id="cd10969">
    <property type="entry name" value="CE4_Ecf1_like_5s"/>
    <property type="match status" value="1"/>
</dbReference>
<comment type="function">
    <text evidence="1">Is involved in generating a small heat-stable compound (Nod), an acylated oligomer of N-acetylglucosamine, that stimulates mitosis in various plant protoplasts.</text>
</comment>
<name>A0A5C5GHE4_9RHOB</name>
<comment type="subcellular location">
    <subcellularLocation>
        <location evidence="2">Secreted</location>
    </subcellularLocation>
</comment>
<dbReference type="PANTHER" id="PTHR34216">
    <property type="match status" value="1"/>
</dbReference>
<dbReference type="GO" id="GO:0005975">
    <property type="term" value="P:carbohydrate metabolic process"/>
    <property type="evidence" value="ECO:0007669"/>
    <property type="project" value="InterPro"/>
</dbReference>
<dbReference type="PANTHER" id="PTHR34216:SF3">
    <property type="entry name" value="POLY-BETA-1,6-N-ACETYL-D-GLUCOSAMINE N-DEACETYLASE"/>
    <property type="match status" value="1"/>
</dbReference>
<comment type="similarity">
    <text evidence="3">Belongs to the polysaccharide deacetylase family.</text>
</comment>